<keyword evidence="3" id="KW-1185">Reference proteome</keyword>
<name>M4NE85_9GAMM</name>
<evidence type="ECO:0000313" key="3">
    <source>
        <dbReference type="Proteomes" id="UP000011859"/>
    </source>
</evidence>
<keyword evidence="1" id="KW-0472">Membrane</keyword>
<dbReference type="KEGG" id="rhd:R2APBS1_1982"/>
<feature type="transmembrane region" description="Helical" evidence="1">
    <location>
        <begin position="6"/>
        <end position="30"/>
    </location>
</feature>
<keyword evidence="1" id="KW-1133">Transmembrane helix</keyword>
<reference evidence="2 3" key="1">
    <citation type="submission" date="2012-04" db="EMBL/GenBank/DDBJ databases">
        <title>Complete genome of Rhodanobacter sp. 2APBS1.</title>
        <authorList>
            <consortium name="US DOE Joint Genome Institute"/>
            <person name="Huntemann M."/>
            <person name="Wei C.-L."/>
            <person name="Han J."/>
            <person name="Detter J.C."/>
            <person name="Han C."/>
            <person name="Tapia R."/>
            <person name="Munk A.C.C."/>
            <person name="Chen A."/>
            <person name="Krypides N."/>
            <person name="Mavromatis K."/>
            <person name="Markowitz V."/>
            <person name="Szeto E."/>
            <person name="Ivanova N."/>
            <person name="Mikhailova N."/>
            <person name="Ovchinnikova G."/>
            <person name="Pagani I."/>
            <person name="Pati A."/>
            <person name="Goodwin L."/>
            <person name="Peters L."/>
            <person name="Pitluck S."/>
            <person name="Woyke T."/>
            <person name="Prakash O."/>
            <person name="Elkins J."/>
            <person name="Brown S."/>
            <person name="Palumbo A."/>
            <person name="Hemme C."/>
            <person name="Zhou J."/>
            <person name="Watson D."/>
            <person name="Jardine P."/>
            <person name="Kostka J."/>
            <person name="Green S."/>
        </authorList>
    </citation>
    <scope>NUCLEOTIDE SEQUENCE [LARGE SCALE GENOMIC DNA]</scope>
    <source>
        <strain evidence="2 3">2APBS1</strain>
    </source>
</reference>
<dbReference type="EMBL" id="CP003470">
    <property type="protein sequence ID" value="AGG89105.1"/>
    <property type="molecule type" value="Genomic_DNA"/>
</dbReference>
<dbReference type="Proteomes" id="UP000011859">
    <property type="component" value="Chromosome"/>
</dbReference>
<protein>
    <submittedName>
        <fullName evidence="2">Uncharacterized protein</fullName>
    </submittedName>
</protein>
<keyword evidence="1" id="KW-0812">Transmembrane</keyword>
<dbReference type="HOGENOM" id="CLU_2495802_0_0_6"/>
<evidence type="ECO:0000256" key="1">
    <source>
        <dbReference type="SAM" id="Phobius"/>
    </source>
</evidence>
<dbReference type="GeneID" id="72428716"/>
<dbReference type="RefSeq" id="WP_015447830.1">
    <property type="nucleotide sequence ID" value="NC_020541.1"/>
</dbReference>
<evidence type="ECO:0000313" key="2">
    <source>
        <dbReference type="EMBL" id="AGG89105.1"/>
    </source>
</evidence>
<sequence precursor="true">MFEFIGITVIIFAVFIALGRLLHAVAPSAVDRGRRRRTPMIRDEGFEGMNVDGTPMHDGVDMNGNVFGITSAGHGINASTSGPFGD</sequence>
<accession>M4NE85</accession>
<gene>
    <name evidence="2" type="ORF">R2APBS1_1982</name>
</gene>
<dbReference type="AlphaFoldDB" id="M4NE85"/>
<proteinExistence type="predicted"/>
<organism evidence="2 3">
    <name type="scientific">Rhodanobacter denitrificans</name>
    <dbReference type="NCBI Taxonomy" id="666685"/>
    <lineage>
        <taxon>Bacteria</taxon>
        <taxon>Pseudomonadati</taxon>
        <taxon>Pseudomonadota</taxon>
        <taxon>Gammaproteobacteria</taxon>
        <taxon>Lysobacterales</taxon>
        <taxon>Rhodanobacteraceae</taxon>
        <taxon>Rhodanobacter</taxon>
    </lineage>
</organism>